<feature type="compositionally biased region" description="Basic residues" evidence="5">
    <location>
        <begin position="82"/>
        <end position="91"/>
    </location>
</feature>
<keyword evidence="3 4" id="KW-0129">CBS domain</keyword>
<dbReference type="Proteomes" id="UP001295794">
    <property type="component" value="Unassembled WGS sequence"/>
</dbReference>
<comment type="caution">
    <text evidence="7">The sequence shown here is derived from an EMBL/GenBank/DDBJ whole genome shotgun (WGS) entry which is preliminary data.</text>
</comment>
<dbReference type="Gene3D" id="3.10.580.10">
    <property type="entry name" value="CBS-domain"/>
    <property type="match status" value="2"/>
</dbReference>
<dbReference type="AlphaFoldDB" id="A0AAD2HSX9"/>
<dbReference type="GO" id="GO:0031588">
    <property type="term" value="C:nucleotide-activated protein kinase complex"/>
    <property type="evidence" value="ECO:0007669"/>
    <property type="project" value="TreeGrafter"/>
</dbReference>
<dbReference type="CDD" id="cd04618">
    <property type="entry name" value="CBS_euAMPK_gamma-like_repeat1"/>
    <property type="match status" value="1"/>
</dbReference>
<protein>
    <recommendedName>
        <fullName evidence="6">CBS domain-containing protein</fullName>
    </recommendedName>
</protein>
<dbReference type="EMBL" id="CAVNYO010000440">
    <property type="protein sequence ID" value="CAK5280248.1"/>
    <property type="molecule type" value="Genomic_DNA"/>
</dbReference>
<feature type="domain" description="CBS" evidence="6">
    <location>
        <begin position="296"/>
        <end position="358"/>
    </location>
</feature>
<evidence type="ECO:0000256" key="5">
    <source>
        <dbReference type="SAM" id="MobiDB-lite"/>
    </source>
</evidence>
<sequence>MERRERTGPRRHTAQASEMGESSCDVTPHGVRHILTASLSQPALALLVRKQINQSCDRGRPRIHSRRRETGNPSTMQSQTTPRRRVSRRRAGSYLPASQETHDNALSSIRTMLRGRTGYDAFPVSFRLIVLDTKLSVTRALHCLLENNVVSAPLWNSDQAKFAGMLTVLDIIHLIQYYYKYKTAVGYENVRTDVEKVELGSLREIEKALGVAEPPLLSEHPDASMFDAAKVLMRTHARRLPLLDKDTDTGHEVIVSVLTQYRLLKFVALNCPSEIQQLHMSLRKLKIGTYVSSPGVKPFHPIATARLDTKVFDVVHMFSERSVSAVPIIDDNGIVVDMYETVDVMTLVRLGVYQNLDLTIAEALKTRSPDFLGVVICTASDSLRTLMQLIKKRRVHRLVVVEGEVCTFCLPHSQSYNRFHAGGREARRQERATVRNHHAQRRSPLYRRARRLERLVKKCRYGPCISNHFESVRCNLDLASKPILNSRVLPSCRSFSLSTRSHISRRCMLLWNGSSTSCVTRER</sequence>
<dbReference type="GO" id="GO:0019887">
    <property type="term" value="F:protein kinase regulator activity"/>
    <property type="evidence" value="ECO:0007669"/>
    <property type="project" value="TreeGrafter"/>
</dbReference>
<evidence type="ECO:0000259" key="6">
    <source>
        <dbReference type="PROSITE" id="PS51371"/>
    </source>
</evidence>
<evidence type="ECO:0000256" key="3">
    <source>
        <dbReference type="ARBA" id="ARBA00023122"/>
    </source>
</evidence>
<dbReference type="GO" id="GO:0019901">
    <property type="term" value="F:protein kinase binding"/>
    <property type="evidence" value="ECO:0007669"/>
    <property type="project" value="TreeGrafter"/>
</dbReference>
<feature type="compositionally biased region" description="Polar residues" evidence="5">
    <location>
        <begin position="71"/>
        <end position="81"/>
    </location>
</feature>
<reference evidence="7" key="1">
    <citation type="submission" date="2023-11" db="EMBL/GenBank/DDBJ databases">
        <authorList>
            <person name="De Vega J J."/>
            <person name="De Vega J J."/>
        </authorList>
    </citation>
    <scope>NUCLEOTIDE SEQUENCE</scope>
</reference>
<evidence type="ECO:0000313" key="7">
    <source>
        <dbReference type="EMBL" id="CAK5280248.1"/>
    </source>
</evidence>
<dbReference type="PROSITE" id="PS51371">
    <property type="entry name" value="CBS"/>
    <property type="match status" value="2"/>
</dbReference>
<accession>A0AAD2HSX9</accession>
<dbReference type="CDD" id="cd04641">
    <property type="entry name" value="CBS_euAMPK_gamma-like_repeat2"/>
    <property type="match status" value="1"/>
</dbReference>
<name>A0AAD2HSX9_9AGAR</name>
<keyword evidence="8" id="KW-1185">Reference proteome</keyword>
<dbReference type="InterPro" id="IPR046342">
    <property type="entry name" value="CBS_dom_sf"/>
</dbReference>
<proteinExistence type="inferred from homology"/>
<dbReference type="SMART" id="SM00116">
    <property type="entry name" value="CBS"/>
    <property type="match status" value="4"/>
</dbReference>
<dbReference type="PANTHER" id="PTHR13780">
    <property type="entry name" value="AMP-ACTIVATED PROTEIN KINASE, GAMMA REGULATORY SUBUNIT"/>
    <property type="match status" value="1"/>
</dbReference>
<dbReference type="InterPro" id="IPR050511">
    <property type="entry name" value="AMPK_gamma/SDS23_families"/>
</dbReference>
<organism evidence="7 8">
    <name type="scientific">Mycena citricolor</name>
    <dbReference type="NCBI Taxonomy" id="2018698"/>
    <lineage>
        <taxon>Eukaryota</taxon>
        <taxon>Fungi</taxon>
        <taxon>Dikarya</taxon>
        <taxon>Basidiomycota</taxon>
        <taxon>Agaricomycotina</taxon>
        <taxon>Agaricomycetes</taxon>
        <taxon>Agaricomycetidae</taxon>
        <taxon>Agaricales</taxon>
        <taxon>Marasmiineae</taxon>
        <taxon>Mycenaceae</taxon>
        <taxon>Mycena</taxon>
    </lineage>
</organism>
<keyword evidence="2" id="KW-0677">Repeat</keyword>
<gene>
    <name evidence="7" type="ORF">MYCIT1_LOCUS30730</name>
</gene>
<evidence type="ECO:0000256" key="4">
    <source>
        <dbReference type="PROSITE-ProRule" id="PRU00703"/>
    </source>
</evidence>
<evidence type="ECO:0000313" key="8">
    <source>
        <dbReference type="Proteomes" id="UP001295794"/>
    </source>
</evidence>
<evidence type="ECO:0000256" key="2">
    <source>
        <dbReference type="ARBA" id="ARBA00022737"/>
    </source>
</evidence>
<dbReference type="SUPFAM" id="SSF54631">
    <property type="entry name" value="CBS-domain pair"/>
    <property type="match status" value="2"/>
</dbReference>
<dbReference type="GO" id="GO:0005634">
    <property type="term" value="C:nucleus"/>
    <property type="evidence" value="ECO:0007669"/>
    <property type="project" value="TreeGrafter"/>
</dbReference>
<feature type="region of interest" description="Disordered" evidence="5">
    <location>
        <begin position="55"/>
        <end position="100"/>
    </location>
</feature>
<evidence type="ECO:0000256" key="1">
    <source>
        <dbReference type="ARBA" id="ARBA00006750"/>
    </source>
</evidence>
<dbReference type="PANTHER" id="PTHR13780:SF35">
    <property type="entry name" value="LD22662P"/>
    <property type="match status" value="1"/>
</dbReference>
<dbReference type="GO" id="GO:0016208">
    <property type="term" value="F:AMP binding"/>
    <property type="evidence" value="ECO:0007669"/>
    <property type="project" value="TreeGrafter"/>
</dbReference>
<feature type="region of interest" description="Disordered" evidence="5">
    <location>
        <begin position="1"/>
        <end position="27"/>
    </location>
</feature>
<comment type="similarity">
    <text evidence="1">Belongs to the 5'-AMP-activated protein kinase gamma subunit family.</text>
</comment>
<dbReference type="Pfam" id="PF00571">
    <property type="entry name" value="CBS"/>
    <property type="match status" value="2"/>
</dbReference>
<feature type="domain" description="CBS" evidence="6">
    <location>
        <begin position="212"/>
        <end position="273"/>
    </location>
</feature>
<dbReference type="InterPro" id="IPR000644">
    <property type="entry name" value="CBS_dom"/>
</dbReference>
<dbReference type="GO" id="GO:0005737">
    <property type="term" value="C:cytoplasm"/>
    <property type="evidence" value="ECO:0007669"/>
    <property type="project" value="TreeGrafter"/>
</dbReference>